<keyword evidence="5" id="KW-0964">Secreted</keyword>
<evidence type="ECO:0000256" key="10">
    <source>
        <dbReference type="ARBA" id="ARBA00022737"/>
    </source>
</evidence>
<feature type="region of interest" description="Disordered" evidence="22">
    <location>
        <begin position="2100"/>
        <end position="2148"/>
    </location>
</feature>
<evidence type="ECO:0000256" key="19">
    <source>
        <dbReference type="ARBA" id="ARBA00023200"/>
    </source>
</evidence>
<dbReference type="PROSITE" id="PS51996">
    <property type="entry name" value="TR_MART"/>
    <property type="match status" value="1"/>
</dbReference>
<evidence type="ECO:0000256" key="9">
    <source>
        <dbReference type="ARBA" id="ARBA00022723"/>
    </source>
</evidence>
<evidence type="ECO:0000256" key="15">
    <source>
        <dbReference type="ARBA" id="ARBA00022870"/>
    </source>
</evidence>
<dbReference type="SUPFAM" id="SSF51126">
    <property type="entry name" value="Pectin lyase-like"/>
    <property type="match status" value="1"/>
</dbReference>
<sequence length="3314" mass="354170">MNKNCYRLRRHGRTGQWIAVAEIRSGVACGSAGLFIGRSRLLIRLLPLAGLLMALPARAAIVPDGPQVSAIPAPNGVPVINIAPPDSQGLSRNRFEKLDIEQPGAVFNNSTHDGRSQLAGYILKNPKLGSGPPADSILAEVTSPGEPSRLQGTLEIFGKRAALIIANPNGISVDDLSTLNTRALTLSTGSVRHDNKTLTLWTQQGTIDIGAGGVNTDGLQTFDLIAQSMRINGPIAPASSSPATLRLQAGHNQLDLRSGQITALPTPAATPQTLISASALGAMHGAHIYIQATDAGAGVRLQGSLRSPSDIRVQANGDIVLAHSTARGNTFIKAGQTVTLAQAGNIISGEALSIQTGGQVAFAGNAHANTLHIQAQSLSLTSALLSVEGKNAQTPAAAIQLTGDYQSQADWQAAVPDTSVKTDAQGRPPSFAPDTTPAARPSPRSCCGLLVRQGDAHIQAGTLDNQGLLSVGGSELRIETRGELRNPGIISAQGALTLATQQALHNSGALQGEQLTLASASLSNHGALNAFSGPLTLDLDQTLDNTGTIDAAGELRIRARGGADNSGTLMGDSLSLQADTLHNTGELSTGHGRLTIDVQNDLRNTGRIEGALDTILRAASVRNGDQARLQGKTLALVAASLDNDGDIWGQNAALLAPQRLANTGHINAAEQLDIETGAHRGQGQITGARVRFKTGADLVLDGHAPSATEFLDLVAPRIQIQAPISQTATLRLEAKAGNIDNYAALESGGDIILNAQADINNHDGALIWAQRNIGLKSQRILNHSHGLIYANAAAAIQAAQLLRNLSGRIESRGDMVIDTPKLENLSTLTGSVGFNPKTGQQIGRAVAARTFPLTLIAMELQPFIASEIVSSLAVQQGVIHSGGNMDINQHRRLNQANQVLNQGRLTTQGTQRIDADVRNQSFSRQISIQDYLKNIGGIEIKTTHSAAILTPKTERFASLFDLMQHIFDGQSSTIWGLYTYSHAWYADALASYSINASPRLSDALSHALGADWKGLSEAQLGQRWREFKEGRRGSTMTFYPKLKTTLGGYAGLHVNGSLQNGENVTTLLPSGLDASLQAALEQAIKNWNLPRPSDTGSTPPADNTTPGTEPDSQALFETLIDGVKHRFPTKEAMQNFLAQEAQRKAEEERTRQRAEEQAKRREAAHRQAYYVSTLQDSDFKAALDDTLANHHLFGHSGAAVNAGTPYYESRVPFVKQEAFYGSDYFFEKIGYTPGEKTYVGGDNYFDTILIQRQAERLMGAQYLRQAASGAALAKALIDNAAQARTALSLQVGKALNATQLAGLKDDIVWYVWTPVNGTVVLMPKVYLSDRTVAALAAQQAAGGAVMASGGDIRIVTEHGDVMQNNALTLARNIDIQVQEGDVKIINSDHVHGGIQADQTAHLQGRNLYIKGGILRGRHLELDADRNLEILTGMTTDEEAALVKDHTTGLFAEQALTLKAGQHLNTLGASLSGQQLSLTAQTLNLGEVREISSSQRLELDLGLLGARITQTHQTRDQGAGSTLSARDLKIDVAQDLLMRGGRIQAEHSQVDVGGRMMAAASATHSIYRQQETTFGLLASGRAGAGGKEASFESVGGKMQSHAGDGQMAGAELKFGLYFENAKTESQTTTQQNAQLNLGNGKVWVTKTFDMGGADINADRNQASALHDGNLSITAGGIANTKYLDIHEQHETSQNFFLGTKASAQSSLIDVATHAGVTAQQAAQGREVDPLMTTAQVAGDLSNLLLNDTAELTLSAGMEIGNSKSHYRRTAENTNVVGGNIRLVSNQGDIRLAGTQFSGGQHVDLISARDIVLTSAKTNEKSWGEQHSVSLYMNGSASCNAIQASCGLGVNLSMAGSHSISNNDSLLHNHSRILAQQVKLDSKRDLLLLGARAQASGPILAKVGGALHVQTQLDTQQSKTQGGSWNASMGAAINNRTLGTLTFNLGGTARHEHDNSALAKQIAGLAANDKLDLSVQGNARLTGGEISAAGKGAKVDIKGTLSVADLKEYRDHDGGYAGGSIGISGTTSLPTVSLSGGRIAGEHFAATLHGTIDVGQRQGHGQISTGATEGQLNEHVSRIRTIEDDRKWAQNDINITLSKLDLGRKKAKQQQDEGNLDGPLATDFKKGGKFGKITPQDSDAPDNDSPRPMAVADLDHINVTLVSYQRHPSDSAQDPPTPTGDTGSIRQRPDAVLEDSLSHGAPRQPAAGSGGDADLPISEGIGHGMVDLFALGFELRRSGDTNALLHELKYETHTRQAIEDLPAPQREALDFYRGAKHIPGLSFADINTVLRTGKTLNPAHTQPAADLAAAVSQALDQLPGTSSTSYRWVDGSVMPAIDLLQPGTRFADKALMSTSASAHYVRKAMRAHMELGEPMKPVFFLVEGETGINVGNVTKQSEIIFKPNTIFEVNHREQRHIRYAPNVSEQTDFIVIKESKPKNGQPVLDLTTGQINNPEIRVAAATESASFLNDNPSSPPQNRPQSQTDPYRKRTVVVVGDDLQALQSAERLADKHPANTELRQWLASGETKILRAAVNTKKGPVKIQLVGHGATADGQPTLGGRDARSLIEGISPLLTDAVSKLSLVACDSGACSGQDLRSQVEQTLQRPEIAIKGYQGKIDIAPEGHKIRVAKGGLGDDDSSSSSTDSDSDSEPDSRLSAFFAEQRQQQQRRQTLQQIFQLLPRLSPAQAGQYADNYLSMMSENQPAAQVLSPHEAIALMHYIHASGDINQALRAQAPSGPVQALIEAADSGARHLIEAGFHNEKGLVHRGQWAQPLEQLEEGGIYVEPAMMSTSENVATARQYLNPQDGPTALLHIAGRGASITPLANLTDPIFDSIQEVLFPSHTPLRLRLKAYDNQNVLRAVLEDAQMQARPDAGMVDALVDYPLYSPEGPRLRPSAAARRHSVTGIYPAHSVENPSATDASAAQAAPTPSPATGSKRPLPAEAASSGSAPPPAKRALPAQAQTSDETIHAAASSEVPQVLAAYLSDPDNRRRFDFVMNYMEHRDLTENPEYSIPGMEVIQSKDPGPKHSYRNVIAPNNWTVLAPEVRTQPEPRFNSTDVVLAQYLVAGSEHGFQNQLPSTISFRLNDSDKQKVAPYADQAAGLHAFINETQAGKQARRLLAGLNIKPSGYAIDASDVKFAFDTSQARAGDALGNYLATPERRAAIDLLTQSGQFYFRHEGGFNYLLSDRDPGVFQNSFTNAYSPDTWIMQANYRRNKTPPYFASDVVLAQYAMMSKAYGYENERPSKIVQENIINTMTLDYLEDTDAPDLQEFLEETPLGKHTQHLLNGLQMHGTRLDWDPDDKSATVHARPND</sequence>
<dbReference type="KEGG" id="bav:BAV0712"/>
<organism evidence="24 25">
    <name type="scientific">Bordetella avium (strain 197N)</name>
    <dbReference type="NCBI Taxonomy" id="360910"/>
    <lineage>
        <taxon>Bacteria</taxon>
        <taxon>Pseudomonadati</taxon>
        <taxon>Pseudomonadota</taxon>
        <taxon>Betaproteobacteria</taxon>
        <taxon>Burkholderiales</taxon>
        <taxon>Alcaligenaceae</taxon>
        <taxon>Bordetella</taxon>
    </lineage>
</organism>
<keyword evidence="7" id="KW-0645">Protease</keyword>
<evidence type="ECO:0000256" key="12">
    <source>
        <dbReference type="ARBA" id="ARBA00022807"/>
    </source>
</evidence>
<feature type="region of interest" description="Disordered" evidence="22">
    <location>
        <begin position="1087"/>
        <end position="1112"/>
    </location>
</feature>
<evidence type="ECO:0000256" key="3">
    <source>
        <dbReference type="ARBA" id="ARBA00004613"/>
    </source>
</evidence>
<dbReference type="PROSITE" id="PS51771">
    <property type="entry name" value="CGT_MARTX_CPD"/>
    <property type="match status" value="1"/>
</dbReference>
<dbReference type="EMBL" id="AM167904">
    <property type="protein sequence ID" value="CAJ48318.1"/>
    <property type="molecule type" value="Genomic_DNA"/>
</dbReference>
<name>Q2KX68_BORA1</name>
<dbReference type="Proteomes" id="UP000001977">
    <property type="component" value="Chromosome"/>
</dbReference>
<reference evidence="24 25" key="1">
    <citation type="journal article" date="2006" name="J. Bacteriol.">
        <title>Comparison of the genome sequence of the poultry pathogen Bordetella avium with those of B. bronchiseptica, B. pertussis, and B. parapertussis reveals extensive diversity in surface structures associated with host interaction.</title>
        <authorList>
            <person name="Sebaihia M."/>
            <person name="Preston A."/>
            <person name="Maskell D.J."/>
            <person name="Kuzmiak H."/>
            <person name="Connell T.D."/>
            <person name="King N.D."/>
            <person name="Orndorff P.E."/>
            <person name="Miyamoto D.M."/>
            <person name="Thomson N.R."/>
            <person name="Harris D."/>
            <person name="Goble A."/>
            <person name="Lord A."/>
            <person name="Murphy L."/>
            <person name="Quail M.A."/>
            <person name="Rutter S."/>
            <person name="Squares R."/>
            <person name="Squares S."/>
            <person name="Woodward J."/>
            <person name="Parkhill J."/>
            <person name="Temple L.M."/>
        </authorList>
    </citation>
    <scope>NUCLEOTIDE SEQUENCE [LARGE SCALE GENOMIC DNA]</scope>
    <source>
        <strain evidence="24 25">197N</strain>
    </source>
</reference>
<keyword evidence="15" id="KW-1043">Host membrane</keyword>
<dbReference type="GO" id="GO:0006508">
    <property type="term" value="P:proteolysis"/>
    <property type="evidence" value="ECO:0007669"/>
    <property type="project" value="UniProtKB-KW"/>
</dbReference>
<keyword evidence="12" id="KW-0788">Thiol protease</keyword>
<dbReference type="GO" id="GO:0016740">
    <property type="term" value="F:transferase activity"/>
    <property type="evidence" value="ECO:0007669"/>
    <property type="project" value="UniProtKB-KW"/>
</dbReference>
<dbReference type="GO" id="GO:0005576">
    <property type="term" value="C:extracellular region"/>
    <property type="evidence" value="ECO:0007669"/>
    <property type="project" value="UniProtKB-SubCell"/>
</dbReference>
<evidence type="ECO:0000256" key="11">
    <source>
        <dbReference type="ARBA" id="ARBA00022801"/>
    </source>
</evidence>
<dbReference type="InterPro" id="IPR020974">
    <property type="entry name" value="CPD_dom"/>
</dbReference>
<evidence type="ECO:0000256" key="14">
    <source>
        <dbReference type="ARBA" id="ARBA00022842"/>
    </source>
</evidence>
<dbReference type="InterPro" id="IPR012334">
    <property type="entry name" value="Pectin_lyas_fold"/>
</dbReference>
<keyword evidence="8" id="KW-0808">Transferase</keyword>
<keyword evidence="14" id="KW-0460">Magnesium</keyword>
<evidence type="ECO:0000256" key="22">
    <source>
        <dbReference type="SAM" id="MobiDB-lite"/>
    </source>
</evidence>
<keyword evidence="25" id="KW-1185">Reference proteome</keyword>
<feature type="compositionally biased region" description="Polar residues" evidence="22">
    <location>
        <begin position="1094"/>
        <end position="1111"/>
    </location>
</feature>
<evidence type="ECO:0000256" key="13">
    <source>
        <dbReference type="ARBA" id="ARBA00022813"/>
    </source>
</evidence>
<dbReference type="InterPro" id="IPR025157">
    <property type="entry name" value="Hemagglutinin_rpt"/>
</dbReference>
<dbReference type="InterPro" id="IPR011050">
    <property type="entry name" value="Pectin_lyase_fold/virulence"/>
</dbReference>
<dbReference type="GO" id="GO:0008289">
    <property type="term" value="F:lipid binding"/>
    <property type="evidence" value="ECO:0007669"/>
    <property type="project" value="UniProtKB-KW"/>
</dbReference>
<evidence type="ECO:0000256" key="17">
    <source>
        <dbReference type="ARBA" id="ARBA00023121"/>
    </source>
</evidence>
<keyword evidence="9" id="KW-0479">Metal-binding</keyword>
<evidence type="ECO:0000259" key="23">
    <source>
        <dbReference type="PROSITE" id="PS51771"/>
    </source>
</evidence>
<keyword evidence="19" id="KW-1035">Host cytoplasm</keyword>
<dbReference type="GO" id="GO:0020002">
    <property type="term" value="C:host cell plasma membrane"/>
    <property type="evidence" value="ECO:0007669"/>
    <property type="project" value="UniProtKB-SubCell"/>
</dbReference>
<evidence type="ECO:0000256" key="5">
    <source>
        <dbReference type="ARBA" id="ARBA00022525"/>
    </source>
</evidence>
<evidence type="ECO:0000313" key="25">
    <source>
        <dbReference type="Proteomes" id="UP000001977"/>
    </source>
</evidence>
<keyword evidence="10" id="KW-0677">Repeat</keyword>
<evidence type="ECO:0000256" key="1">
    <source>
        <dbReference type="ARBA" id="ARBA00001946"/>
    </source>
</evidence>
<evidence type="ECO:0000313" key="24">
    <source>
        <dbReference type="EMBL" id="CAJ48318.1"/>
    </source>
</evidence>
<dbReference type="SUPFAM" id="SSF56399">
    <property type="entry name" value="ADP-ribosylation"/>
    <property type="match status" value="2"/>
</dbReference>
<evidence type="ECO:0000256" key="18">
    <source>
        <dbReference type="ARBA" id="ARBA00023136"/>
    </source>
</evidence>
<protein>
    <submittedName>
        <fullName evidence="24">Adhesin</fullName>
    </submittedName>
</protein>
<keyword evidence="13" id="KW-0068">Autocatalytic cleavage</keyword>
<dbReference type="GO" id="GO:0046872">
    <property type="term" value="F:metal ion binding"/>
    <property type="evidence" value="ECO:0007669"/>
    <property type="project" value="UniProtKB-KW"/>
</dbReference>
<keyword evidence="6" id="KW-0800">Toxin</keyword>
<dbReference type="GO" id="GO:0090729">
    <property type="term" value="F:toxin activity"/>
    <property type="evidence" value="ECO:0007669"/>
    <property type="project" value="UniProtKB-KW"/>
</dbReference>
<keyword evidence="4" id="KW-1032">Host cell membrane</keyword>
<dbReference type="Gene3D" id="2.160.20.10">
    <property type="entry name" value="Single-stranded right-handed beta-helix, Pectin lyase-like"/>
    <property type="match status" value="1"/>
</dbReference>
<evidence type="ECO:0000256" key="20">
    <source>
        <dbReference type="ARBA" id="ARBA00023586"/>
    </source>
</evidence>
<feature type="compositionally biased region" description="Polar residues" evidence="22">
    <location>
        <begin position="2168"/>
        <end position="2183"/>
    </location>
</feature>
<keyword evidence="21" id="KW-0175">Coiled coil</keyword>
<accession>Q2KX68</accession>
<dbReference type="GO" id="GO:0008234">
    <property type="term" value="F:cysteine-type peptidase activity"/>
    <property type="evidence" value="ECO:0007669"/>
    <property type="project" value="UniProtKB-KW"/>
</dbReference>
<keyword evidence="16" id="KW-0843">Virulence</keyword>
<keyword evidence="11" id="KW-0378">Hydrolase</keyword>
<feature type="region of interest" description="Disordered" evidence="22">
    <location>
        <begin position="2628"/>
        <end position="2652"/>
    </location>
</feature>
<dbReference type="SMART" id="SM00912">
    <property type="entry name" value="Haemagg_act"/>
    <property type="match status" value="1"/>
</dbReference>
<dbReference type="HOGENOM" id="CLU_225181_0_0_4"/>
<feature type="region of interest" description="Disordered" evidence="22">
    <location>
        <begin position="2164"/>
        <end position="2184"/>
    </location>
</feature>
<dbReference type="Pfam" id="PF05860">
    <property type="entry name" value="TPS"/>
    <property type="match status" value="1"/>
</dbReference>
<dbReference type="InterPro" id="IPR008638">
    <property type="entry name" value="FhaB/CdiA-like_TPS"/>
</dbReference>
<evidence type="ECO:0000256" key="21">
    <source>
        <dbReference type="SAM" id="Coils"/>
    </source>
</evidence>
<dbReference type="Pfam" id="PF13332">
    <property type="entry name" value="Fil_haemagg_2"/>
    <property type="match status" value="1"/>
</dbReference>
<evidence type="ECO:0000256" key="2">
    <source>
        <dbReference type="ARBA" id="ARBA00004165"/>
    </source>
</evidence>
<dbReference type="InterPro" id="IPR038383">
    <property type="entry name" value="CPD_dom_sf"/>
</dbReference>
<dbReference type="CDD" id="cd20503">
    <property type="entry name" value="C80_adhesin-like"/>
    <property type="match status" value="1"/>
</dbReference>
<feature type="region of interest" description="Disordered" evidence="22">
    <location>
        <begin position="2194"/>
        <end position="2213"/>
    </location>
</feature>
<dbReference type="GO" id="GO:0044164">
    <property type="term" value="C:host cell cytosol"/>
    <property type="evidence" value="ECO:0007669"/>
    <property type="project" value="UniProtKB-SubCell"/>
</dbReference>
<dbReference type="Gene3D" id="3.40.50.11050">
    <property type="match status" value="1"/>
</dbReference>
<dbReference type="STRING" id="360910.BAV0712"/>
<feature type="region of interest" description="Disordered" evidence="22">
    <location>
        <begin position="2464"/>
        <end position="2486"/>
    </location>
</feature>
<feature type="domain" description="Peptidase C80" evidence="23">
    <location>
        <begin position="2476"/>
        <end position="2646"/>
    </location>
</feature>
<evidence type="ECO:0000256" key="16">
    <source>
        <dbReference type="ARBA" id="ARBA00023026"/>
    </source>
</evidence>
<comment type="subcellular location">
    <subcellularLocation>
        <location evidence="2">Host cell membrane</location>
    </subcellularLocation>
    <subcellularLocation>
        <location evidence="20">Host cytoplasm</location>
        <location evidence="20">Host cytosol</location>
    </subcellularLocation>
    <subcellularLocation>
        <location evidence="3">Secreted</location>
    </subcellularLocation>
</comment>
<evidence type="ECO:0000256" key="4">
    <source>
        <dbReference type="ARBA" id="ARBA00022511"/>
    </source>
</evidence>
<feature type="region of interest" description="Disordered" evidence="22">
    <location>
        <begin position="2909"/>
        <end position="2972"/>
    </location>
</feature>
<proteinExistence type="predicted"/>
<evidence type="ECO:0000256" key="8">
    <source>
        <dbReference type="ARBA" id="ARBA00022679"/>
    </source>
</evidence>
<evidence type="ECO:0000256" key="7">
    <source>
        <dbReference type="ARBA" id="ARBA00022670"/>
    </source>
</evidence>
<dbReference type="InterPro" id="IPR010069">
    <property type="entry name" value="CdiA_FHA1_rpt"/>
</dbReference>
<keyword evidence="18" id="KW-0472">Membrane</keyword>
<feature type="coiled-coil region" evidence="21">
    <location>
        <begin position="1137"/>
        <end position="1164"/>
    </location>
</feature>
<evidence type="ECO:0000256" key="6">
    <source>
        <dbReference type="ARBA" id="ARBA00022656"/>
    </source>
</evidence>
<dbReference type="Gene3D" id="3.90.176.10">
    <property type="entry name" value="Toxin ADP-ribosyltransferase, Chain A, domain 1"/>
    <property type="match status" value="2"/>
</dbReference>
<dbReference type="NCBIfam" id="TIGR01901">
    <property type="entry name" value="adhes_NPXG"/>
    <property type="match status" value="1"/>
</dbReference>
<gene>
    <name evidence="24" type="ordered locus">BAV0712</name>
</gene>
<dbReference type="NCBIfam" id="TIGR01731">
    <property type="entry name" value="fil_hemag_20aa"/>
    <property type="match status" value="4"/>
</dbReference>
<dbReference type="Pfam" id="PF11713">
    <property type="entry name" value="Peptidase_C80"/>
    <property type="match status" value="1"/>
</dbReference>
<comment type="cofactor">
    <cofactor evidence="1">
        <name>Mg(2+)</name>
        <dbReference type="ChEBI" id="CHEBI:18420"/>
    </cofactor>
</comment>
<feature type="compositionally biased region" description="Low complexity" evidence="22">
    <location>
        <begin position="2915"/>
        <end position="2948"/>
    </location>
</feature>
<dbReference type="eggNOG" id="COG3064">
    <property type="taxonomic scope" value="Bacteria"/>
</dbReference>
<keyword evidence="17" id="KW-0446">Lipid-binding</keyword>
<dbReference type="eggNOG" id="COG3210">
    <property type="taxonomic scope" value="Bacteria"/>
</dbReference>
<feature type="region of interest" description="Disordered" evidence="22">
    <location>
        <begin position="417"/>
        <end position="444"/>
    </location>
</feature>